<dbReference type="EMBL" id="ANFO01000848">
    <property type="protein sequence ID" value="KGQ06237.1"/>
    <property type="molecule type" value="Genomic_DNA"/>
</dbReference>
<dbReference type="HOGENOM" id="CLU_1895817_0_0_1"/>
<organism evidence="1 2">
    <name type="scientific">Beauveria bassiana D1-5</name>
    <dbReference type="NCBI Taxonomy" id="1245745"/>
    <lineage>
        <taxon>Eukaryota</taxon>
        <taxon>Fungi</taxon>
        <taxon>Dikarya</taxon>
        <taxon>Ascomycota</taxon>
        <taxon>Pezizomycotina</taxon>
        <taxon>Sordariomycetes</taxon>
        <taxon>Hypocreomycetidae</taxon>
        <taxon>Hypocreales</taxon>
        <taxon>Cordycipitaceae</taxon>
        <taxon>Beauveria</taxon>
    </lineage>
</organism>
<protein>
    <submittedName>
        <fullName evidence="1">Uncharacterized protein</fullName>
    </submittedName>
</protein>
<evidence type="ECO:0000313" key="1">
    <source>
        <dbReference type="EMBL" id="KGQ06237.1"/>
    </source>
</evidence>
<comment type="caution">
    <text evidence="1">The sequence shown here is derived from an EMBL/GenBank/DDBJ whole genome shotgun (WGS) entry which is preliminary data.</text>
</comment>
<accession>A0A0A2VIW5</accession>
<evidence type="ECO:0000313" key="2">
    <source>
        <dbReference type="Proteomes" id="UP000030106"/>
    </source>
</evidence>
<reference evidence="1 2" key="1">
    <citation type="submission" date="2012-10" db="EMBL/GenBank/DDBJ databases">
        <title>Genome sequencing and analysis of entomopathogenic fungi Beauveria bassiana D1-5.</title>
        <authorList>
            <person name="Li Q."/>
            <person name="Wang L."/>
            <person name="Zhang Z."/>
            <person name="Wang Q."/>
            <person name="Ren J."/>
            <person name="Wang M."/>
            <person name="Xu W."/>
            <person name="Wang J."/>
            <person name="Lu Y."/>
            <person name="Du Q."/>
            <person name="Sun Z."/>
        </authorList>
    </citation>
    <scope>NUCLEOTIDE SEQUENCE [LARGE SCALE GENOMIC DNA]</scope>
    <source>
        <strain evidence="1 2">D1-5</strain>
    </source>
</reference>
<dbReference type="AlphaFoldDB" id="A0A0A2VIW5"/>
<sequence length="134" mass="15217">MRALTAAAPRLLSRLSRQHPNGFWLSATSCAQLLRPLRRHPAAAVLCLYSTKAPAKTAEVVSKRQADATLAAAKSKATYGIDTRAAAHLPRRHWTNHLSGHAQGDYPLHRRLLLLRRRSELHFRRQARFRNRQE</sequence>
<gene>
    <name evidence="1" type="ORF">BBAD15_g8467</name>
</gene>
<proteinExistence type="predicted"/>
<dbReference type="PROSITE" id="PS51257">
    <property type="entry name" value="PROKAR_LIPOPROTEIN"/>
    <property type="match status" value="1"/>
</dbReference>
<name>A0A0A2VIW5_BEABA</name>
<dbReference type="Proteomes" id="UP000030106">
    <property type="component" value="Unassembled WGS sequence"/>
</dbReference>